<evidence type="ECO:0000256" key="4">
    <source>
        <dbReference type="HAMAP-Rule" id="MF_00514"/>
    </source>
</evidence>
<keyword evidence="7" id="KW-1185">Reference proteome</keyword>
<evidence type="ECO:0000256" key="2">
    <source>
        <dbReference type="ARBA" id="ARBA00022980"/>
    </source>
</evidence>
<dbReference type="GO" id="GO:0005840">
    <property type="term" value="C:ribosome"/>
    <property type="evidence" value="ECO:0007669"/>
    <property type="project" value="UniProtKB-KW"/>
</dbReference>
<gene>
    <name evidence="4" type="primary">rpmI</name>
    <name evidence="6" type="ORF">MICH65_0658</name>
</gene>
<dbReference type="GO" id="GO:0003735">
    <property type="term" value="F:structural constituent of ribosome"/>
    <property type="evidence" value="ECO:0007669"/>
    <property type="project" value="InterPro"/>
</dbReference>
<dbReference type="InterPro" id="IPR021137">
    <property type="entry name" value="Ribosomal_bL35-like"/>
</dbReference>
<evidence type="ECO:0000256" key="1">
    <source>
        <dbReference type="ARBA" id="ARBA00006598"/>
    </source>
</evidence>
<dbReference type="InterPro" id="IPR037229">
    <property type="entry name" value="Ribosomal_bL35_sf"/>
</dbReference>
<dbReference type="InterPro" id="IPR001706">
    <property type="entry name" value="Ribosomal_bL35"/>
</dbReference>
<keyword evidence="2 4" id="KW-0689">Ribosomal protein</keyword>
<dbReference type="KEGG" id="caqa:MICH65_0658"/>
<evidence type="ECO:0000313" key="6">
    <source>
        <dbReference type="EMBL" id="QHO63639.1"/>
    </source>
</evidence>
<dbReference type="EMBL" id="CP047901">
    <property type="protein sequence ID" value="QHO63639.1"/>
    <property type="molecule type" value="Genomic_DNA"/>
</dbReference>
<reference evidence="7" key="1">
    <citation type="journal article" date="2020" name="Microorganisms">
        <title>Complete Genome of a Member of a New Bacterial Lineage in the Microgenomates Group Reveals an Unusual Nucleotide Composition Disparity Between Two Strands of DNA and Limited Metabolic Potential.</title>
        <authorList>
            <person name="Kadnikov V.V."/>
            <person name="Mardanov A.V."/>
            <person name="Beletsky A.V."/>
            <person name="Karnachuk O.V."/>
            <person name="Ravin N.V."/>
        </authorList>
    </citation>
    <scope>NUCLEOTIDE SEQUENCE [LARGE SCALE GENOMIC DNA]</scope>
</reference>
<dbReference type="HAMAP" id="MF_00514">
    <property type="entry name" value="Ribosomal_bL35"/>
    <property type="match status" value="1"/>
</dbReference>
<evidence type="ECO:0000256" key="3">
    <source>
        <dbReference type="ARBA" id="ARBA00023274"/>
    </source>
</evidence>
<dbReference type="AlphaFoldDB" id="A0A857N8G1"/>
<dbReference type="RefSeq" id="WP_161932011.1">
    <property type="nucleotide sequence ID" value="NZ_CP047901.1"/>
</dbReference>
<organism evidence="6 7">
    <name type="scientific">Candidatus Chazhemtobacterium aquaticus</name>
    <dbReference type="NCBI Taxonomy" id="2715735"/>
    <lineage>
        <taxon>Bacteria</taxon>
        <taxon>Candidatus Chazhemtobacteraceae</taxon>
        <taxon>Candidatus Chazhemtobacterium</taxon>
    </lineage>
</organism>
<dbReference type="Pfam" id="PF01632">
    <property type="entry name" value="Ribosomal_L35p"/>
    <property type="match status" value="1"/>
</dbReference>
<dbReference type="NCBIfam" id="TIGR00001">
    <property type="entry name" value="rpmI_bact"/>
    <property type="match status" value="1"/>
</dbReference>
<accession>A0A857N8G1</accession>
<dbReference type="SUPFAM" id="SSF143034">
    <property type="entry name" value="L35p-like"/>
    <property type="match status" value="1"/>
</dbReference>
<dbReference type="Proteomes" id="UP000463983">
    <property type="component" value="Chromosome"/>
</dbReference>
<dbReference type="GO" id="GO:1990904">
    <property type="term" value="C:ribonucleoprotein complex"/>
    <property type="evidence" value="ECO:0007669"/>
    <property type="project" value="UniProtKB-KW"/>
</dbReference>
<name>A0A857N8G1_9BACT</name>
<evidence type="ECO:0000256" key="5">
    <source>
        <dbReference type="RuleBase" id="RU000568"/>
    </source>
</evidence>
<comment type="similarity">
    <text evidence="1 4 5">Belongs to the bacterial ribosomal protein bL35 family.</text>
</comment>
<proteinExistence type="inferred from homology"/>
<protein>
    <recommendedName>
        <fullName evidence="4">Large ribosomal subunit protein bL35</fullName>
    </recommendedName>
</protein>
<dbReference type="PRINTS" id="PR00064">
    <property type="entry name" value="RIBOSOMALL35"/>
</dbReference>
<evidence type="ECO:0000313" key="7">
    <source>
        <dbReference type="Proteomes" id="UP000463983"/>
    </source>
</evidence>
<sequence length="66" mass="7957">MNKTKTKTRQIVAKRFKITATGKVLRRTPNMRHLRRRKSAKQIRRYRNYVEVKGVFAKKIKRMLGI</sequence>
<keyword evidence="3 4" id="KW-0687">Ribonucleoprotein</keyword>
<dbReference type="Gene3D" id="4.10.410.60">
    <property type="match status" value="1"/>
</dbReference>
<dbReference type="GO" id="GO:0006412">
    <property type="term" value="P:translation"/>
    <property type="evidence" value="ECO:0007669"/>
    <property type="project" value="UniProtKB-UniRule"/>
</dbReference>